<keyword evidence="3 4" id="KW-0539">Nucleus</keyword>
<dbReference type="AlphaFoldDB" id="A0A8J1Y384"/>
<dbReference type="InterPro" id="IPR023333">
    <property type="entry name" value="Proteasome_suB-type"/>
</dbReference>
<keyword evidence="2 4" id="KW-0647">Proteasome</keyword>
<dbReference type="CDD" id="cd03757">
    <property type="entry name" value="proteasome_beta_type_1"/>
    <property type="match status" value="1"/>
</dbReference>
<evidence type="ECO:0000313" key="5">
    <source>
        <dbReference type="EMBL" id="CAH1786130.1"/>
    </source>
</evidence>
<reference evidence="5" key="1">
    <citation type="submission" date="2022-03" db="EMBL/GenBank/DDBJ databases">
        <authorList>
            <person name="Martin C."/>
        </authorList>
    </citation>
    <scope>NUCLEOTIDE SEQUENCE</scope>
</reference>
<comment type="function">
    <text evidence="4">Component of the proteasome, a multicatalytic proteinase complex which is characterized by its ability to cleave peptides with Arg, Phe, Tyr, Leu, and Glu adjacent to the leaving group at neutral or slightly basic pH. The proteasome has an ATP-dependent proteolytic activity.</text>
</comment>
<comment type="subunit">
    <text evidence="4">Component of the proteasome complex.</text>
</comment>
<dbReference type="GO" id="GO:0005634">
    <property type="term" value="C:nucleus"/>
    <property type="evidence" value="ECO:0007669"/>
    <property type="project" value="UniProtKB-SubCell"/>
</dbReference>
<dbReference type="GO" id="GO:0005839">
    <property type="term" value="C:proteasome core complex"/>
    <property type="evidence" value="ECO:0007669"/>
    <property type="project" value="InterPro"/>
</dbReference>
<evidence type="ECO:0000313" key="6">
    <source>
        <dbReference type="Proteomes" id="UP000749559"/>
    </source>
</evidence>
<dbReference type="SUPFAM" id="SSF56235">
    <property type="entry name" value="N-terminal nucleophile aminohydrolases (Ntn hydrolases)"/>
    <property type="match status" value="1"/>
</dbReference>
<dbReference type="FunFam" id="3.60.20.10:FF:000033">
    <property type="entry name" value="Proteasome subunit beta"/>
    <property type="match status" value="1"/>
</dbReference>
<dbReference type="InterPro" id="IPR029055">
    <property type="entry name" value="Ntn_hydrolases_N"/>
</dbReference>
<protein>
    <recommendedName>
        <fullName evidence="4">Proteasome subunit beta</fullName>
    </recommendedName>
</protein>
<evidence type="ECO:0000256" key="4">
    <source>
        <dbReference type="RuleBase" id="RU004203"/>
    </source>
</evidence>
<dbReference type="GO" id="GO:0005737">
    <property type="term" value="C:cytoplasm"/>
    <property type="evidence" value="ECO:0007669"/>
    <property type="project" value="UniProtKB-SubCell"/>
</dbReference>
<evidence type="ECO:0000256" key="2">
    <source>
        <dbReference type="ARBA" id="ARBA00022942"/>
    </source>
</evidence>
<evidence type="ECO:0000256" key="3">
    <source>
        <dbReference type="ARBA" id="ARBA00023242"/>
    </source>
</evidence>
<comment type="similarity">
    <text evidence="4">Belongs to the peptidase T1B family.</text>
</comment>
<sequence>MKTLGHMINSRFGSHLFDLLSSCRKNFHILSKQPKISVNIGQMDTVEEYQHGGPKQAYFNPYAFNGGTVLAVAGEDFSVVASDTRLSEGFSIFTRDNPKTYNLTSNTVLGCTGFHGDALTLTKVLEARLKMYEHEHHKPMSTKAIAAMLSTILYYKRFFPYYVNNILGGLDEEGKGCVYSFDPVGSYERESFRAGGTASSMLQPLLDNQIGFKNQIGVDQTPLTKEKAIFLVKDVFTSAAERDIYTGDQLIINVITKDGTRTEYFPLRRD</sequence>
<dbReference type="InterPro" id="IPR016050">
    <property type="entry name" value="Proteasome_bsu_CS"/>
</dbReference>
<dbReference type="OrthoDB" id="268479at2759"/>
<organism evidence="5 6">
    <name type="scientific">Owenia fusiformis</name>
    <name type="common">Polychaete worm</name>
    <dbReference type="NCBI Taxonomy" id="6347"/>
    <lineage>
        <taxon>Eukaryota</taxon>
        <taxon>Metazoa</taxon>
        <taxon>Spiralia</taxon>
        <taxon>Lophotrochozoa</taxon>
        <taxon>Annelida</taxon>
        <taxon>Polychaeta</taxon>
        <taxon>Sedentaria</taxon>
        <taxon>Canalipalpata</taxon>
        <taxon>Sabellida</taxon>
        <taxon>Oweniida</taxon>
        <taxon>Oweniidae</taxon>
        <taxon>Owenia</taxon>
    </lineage>
</organism>
<evidence type="ECO:0000256" key="1">
    <source>
        <dbReference type="ARBA" id="ARBA00022490"/>
    </source>
</evidence>
<dbReference type="PANTHER" id="PTHR32194:SF2">
    <property type="entry name" value="PROTEASOME SUBUNIT BETA TYPE-1"/>
    <property type="match status" value="1"/>
</dbReference>
<keyword evidence="6" id="KW-1185">Reference proteome</keyword>
<dbReference type="GO" id="GO:0051603">
    <property type="term" value="P:proteolysis involved in protein catabolic process"/>
    <property type="evidence" value="ECO:0007669"/>
    <property type="project" value="InterPro"/>
</dbReference>
<proteinExistence type="inferred from homology"/>
<name>A0A8J1Y384_OWEFU</name>
<gene>
    <name evidence="5" type="ORF">OFUS_LOCUS12085</name>
</gene>
<dbReference type="Pfam" id="PF00227">
    <property type="entry name" value="Proteasome"/>
    <property type="match status" value="1"/>
</dbReference>
<dbReference type="PANTHER" id="PTHR32194">
    <property type="entry name" value="METALLOPROTEASE TLDD"/>
    <property type="match status" value="1"/>
</dbReference>
<dbReference type="PROSITE" id="PS00854">
    <property type="entry name" value="PROTEASOME_BETA_1"/>
    <property type="match status" value="1"/>
</dbReference>
<dbReference type="Proteomes" id="UP000749559">
    <property type="component" value="Unassembled WGS sequence"/>
</dbReference>
<comment type="caution">
    <text evidence="5">The sequence shown here is derived from an EMBL/GenBank/DDBJ whole genome shotgun (WGS) entry which is preliminary data.</text>
</comment>
<comment type="subcellular location">
    <subcellularLocation>
        <location evidence="4">Cytoplasm</location>
    </subcellularLocation>
    <subcellularLocation>
        <location evidence="4">Nucleus</location>
    </subcellularLocation>
</comment>
<dbReference type="EMBL" id="CAIIXF020000006">
    <property type="protein sequence ID" value="CAH1786130.1"/>
    <property type="molecule type" value="Genomic_DNA"/>
</dbReference>
<keyword evidence="1 4" id="KW-0963">Cytoplasm</keyword>
<dbReference type="InterPro" id="IPR001353">
    <property type="entry name" value="Proteasome_sua/b"/>
</dbReference>
<dbReference type="PROSITE" id="PS51476">
    <property type="entry name" value="PROTEASOME_BETA_2"/>
    <property type="match status" value="1"/>
</dbReference>
<accession>A0A8J1Y384</accession>
<dbReference type="Gene3D" id="3.60.20.10">
    <property type="entry name" value="Glutamine Phosphoribosylpyrophosphate, subunit 1, domain 1"/>
    <property type="match status" value="1"/>
</dbReference>